<evidence type="ECO:0000256" key="6">
    <source>
        <dbReference type="SAM" id="Coils"/>
    </source>
</evidence>
<feature type="repeat" description="ANK" evidence="5">
    <location>
        <begin position="1219"/>
        <end position="1252"/>
    </location>
</feature>
<dbReference type="SMART" id="SM00248">
    <property type="entry name" value="ANK"/>
    <property type="match status" value="5"/>
</dbReference>
<keyword evidence="4 6" id="KW-0175">Coiled coil</keyword>
<feature type="repeat" description="ANK" evidence="5">
    <location>
        <begin position="1186"/>
        <end position="1218"/>
    </location>
</feature>
<feature type="repeat" description="ANK" evidence="5">
    <location>
        <begin position="1114"/>
        <end position="1136"/>
    </location>
</feature>
<keyword evidence="3 5" id="KW-0040">ANK repeat</keyword>
<organism evidence="8 9">
    <name type="scientific">Alosa alosa</name>
    <name type="common">allis shad</name>
    <dbReference type="NCBI Taxonomy" id="278164"/>
    <lineage>
        <taxon>Eukaryota</taxon>
        <taxon>Metazoa</taxon>
        <taxon>Chordata</taxon>
        <taxon>Craniata</taxon>
        <taxon>Vertebrata</taxon>
        <taxon>Euteleostomi</taxon>
        <taxon>Actinopterygii</taxon>
        <taxon>Neopterygii</taxon>
        <taxon>Teleostei</taxon>
        <taxon>Clupei</taxon>
        <taxon>Clupeiformes</taxon>
        <taxon>Clupeoidei</taxon>
        <taxon>Clupeidae</taxon>
        <taxon>Alosa</taxon>
    </lineage>
</organism>
<keyword evidence="2" id="KW-0677">Repeat</keyword>
<dbReference type="PANTHER" id="PTHR24168">
    <property type="entry name" value="KN MOTIF AND ANKYRIN REPEAT DOMAIN-CONTAINING"/>
    <property type="match status" value="1"/>
</dbReference>
<name>A0AAV6GB94_9TELE</name>
<feature type="region of interest" description="Disordered" evidence="7">
    <location>
        <begin position="227"/>
        <end position="261"/>
    </location>
</feature>
<proteinExistence type="predicted"/>
<reference evidence="8" key="1">
    <citation type="submission" date="2020-10" db="EMBL/GenBank/DDBJ databases">
        <title>Chromosome-scale genome assembly of the Allis shad, Alosa alosa.</title>
        <authorList>
            <person name="Margot Z."/>
            <person name="Christophe K."/>
            <person name="Cabau C."/>
            <person name="Louis A."/>
            <person name="Berthelot C."/>
            <person name="Parey E."/>
            <person name="Roest Crollius H."/>
            <person name="Montfort J."/>
            <person name="Robinson-Rechavi M."/>
            <person name="Bucao C."/>
            <person name="Bouchez O."/>
            <person name="Gislard M."/>
            <person name="Lluch J."/>
            <person name="Milhes M."/>
            <person name="Lampietro C."/>
            <person name="Lopez Roques C."/>
            <person name="Donnadieu C."/>
            <person name="Braasch I."/>
            <person name="Desvignes T."/>
            <person name="Postlethwait J."/>
            <person name="Bobe J."/>
            <person name="Guiguen Y."/>
        </authorList>
    </citation>
    <scope>NUCLEOTIDE SEQUENCE</scope>
    <source>
        <strain evidence="8">M-15738</strain>
        <tissue evidence="8">Blood</tissue>
    </source>
</reference>
<dbReference type="InterPro" id="IPR047184">
    <property type="entry name" value="KANK1-4"/>
</dbReference>
<feature type="compositionally biased region" description="Low complexity" evidence="7">
    <location>
        <begin position="991"/>
        <end position="1002"/>
    </location>
</feature>
<evidence type="ECO:0000256" key="4">
    <source>
        <dbReference type="ARBA" id="ARBA00023054"/>
    </source>
</evidence>
<comment type="caution">
    <text evidence="8">The sequence shown here is derived from an EMBL/GenBank/DDBJ whole genome shotgun (WGS) entry which is preliminary data.</text>
</comment>
<accession>A0AAV6GB94</accession>
<feature type="coiled-coil region" evidence="6">
    <location>
        <begin position="460"/>
        <end position="494"/>
    </location>
</feature>
<dbReference type="PROSITE" id="PS50297">
    <property type="entry name" value="ANK_REP_REGION"/>
    <property type="match status" value="3"/>
</dbReference>
<keyword evidence="9" id="KW-1185">Reference proteome</keyword>
<evidence type="ECO:0008006" key="10">
    <source>
        <dbReference type="Google" id="ProtNLM"/>
    </source>
</evidence>
<feature type="region of interest" description="Disordered" evidence="7">
    <location>
        <begin position="1"/>
        <end position="24"/>
    </location>
</feature>
<dbReference type="PROSITE" id="PS50088">
    <property type="entry name" value="ANK_REPEAT"/>
    <property type="match status" value="3"/>
</dbReference>
<dbReference type="Pfam" id="PF12796">
    <property type="entry name" value="Ank_2"/>
    <property type="match status" value="2"/>
</dbReference>
<feature type="compositionally biased region" description="Low complexity" evidence="7">
    <location>
        <begin position="100"/>
        <end position="111"/>
    </location>
</feature>
<dbReference type="FunFam" id="1.25.40.20:FF:000017">
    <property type="entry name" value="KN motif and ankyrin repeat domain-containing protein 1"/>
    <property type="match status" value="1"/>
</dbReference>
<evidence type="ECO:0000256" key="5">
    <source>
        <dbReference type="PROSITE-ProRule" id="PRU00023"/>
    </source>
</evidence>
<evidence type="ECO:0000256" key="2">
    <source>
        <dbReference type="ARBA" id="ARBA00022737"/>
    </source>
</evidence>
<protein>
    <recommendedName>
        <fullName evidence="10">KN motif and ankyrin repeat domain-containing protein 1-like</fullName>
    </recommendedName>
</protein>
<feature type="compositionally biased region" description="Polar residues" evidence="7">
    <location>
        <begin position="128"/>
        <end position="138"/>
    </location>
</feature>
<gene>
    <name evidence="8" type="ORF">AALO_G00162950</name>
</gene>
<dbReference type="Proteomes" id="UP000823561">
    <property type="component" value="Chromosome 12"/>
</dbReference>
<dbReference type="GO" id="GO:0030837">
    <property type="term" value="P:negative regulation of actin filament polymerization"/>
    <property type="evidence" value="ECO:0007669"/>
    <property type="project" value="InterPro"/>
</dbReference>
<feature type="compositionally biased region" description="Basic and acidic residues" evidence="7">
    <location>
        <begin position="1009"/>
        <end position="1036"/>
    </location>
</feature>
<feature type="region of interest" description="Disordered" evidence="7">
    <location>
        <begin position="906"/>
        <end position="961"/>
    </location>
</feature>
<feature type="compositionally biased region" description="Basic and acidic residues" evidence="7">
    <location>
        <begin position="928"/>
        <end position="946"/>
    </location>
</feature>
<dbReference type="GO" id="GO:0005737">
    <property type="term" value="C:cytoplasm"/>
    <property type="evidence" value="ECO:0007669"/>
    <property type="project" value="TreeGrafter"/>
</dbReference>
<dbReference type="GO" id="GO:0005856">
    <property type="term" value="C:cytoskeleton"/>
    <property type="evidence" value="ECO:0007669"/>
    <property type="project" value="TreeGrafter"/>
</dbReference>
<feature type="region of interest" description="Disordered" evidence="7">
    <location>
        <begin position="509"/>
        <end position="555"/>
    </location>
</feature>
<dbReference type="InterPro" id="IPR036770">
    <property type="entry name" value="Ankyrin_rpt-contain_sf"/>
</dbReference>
<feature type="compositionally biased region" description="Polar residues" evidence="7">
    <location>
        <begin position="515"/>
        <end position="535"/>
    </location>
</feature>
<keyword evidence="1" id="KW-0597">Phosphoprotein</keyword>
<feature type="region of interest" description="Disordered" evidence="7">
    <location>
        <begin position="177"/>
        <end position="201"/>
    </location>
</feature>
<dbReference type="PANTHER" id="PTHR24168:SF19">
    <property type="entry name" value="KN MOTIF AND ANKYRIN REPEAT DOMAIN-CONTAINING PROTEIN 1"/>
    <property type="match status" value="1"/>
</dbReference>
<feature type="coiled-coil region" evidence="6">
    <location>
        <begin position="269"/>
        <end position="320"/>
    </location>
</feature>
<feature type="region of interest" description="Disordered" evidence="7">
    <location>
        <begin position="989"/>
        <end position="1036"/>
    </location>
</feature>
<feature type="region of interest" description="Disordered" evidence="7">
    <location>
        <begin position="70"/>
        <end position="164"/>
    </location>
</feature>
<evidence type="ECO:0000256" key="3">
    <source>
        <dbReference type="ARBA" id="ARBA00023043"/>
    </source>
</evidence>
<evidence type="ECO:0000313" key="8">
    <source>
        <dbReference type="EMBL" id="KAG5272220.1"/>
    </source>
</evidence>
<sequence>MAHSTYFYTNGPDNTESTGSTKHSSVGYCLETPYGYQIDLDFLKYVDNIERTNTIRRLSLQRRLRAANPISEPQDRLGPTQWTSSESLSSVSSDEVHRGSFSSSSSSSSSMSHRRPPLPPSHSSPSLTGGNEASQPPVASQRALEGKPPTATLSPALPRSNPHVERTLLETRRRLEQEKASLSAAVPEPHPRRRLASFGGVGSSGSLSPYTSWKALNQSLQAGSAKLSVAEQPGQGMSSLGGSIGGSLRHSPLSSGRATPVTGVSPLHLQLVRDQMMVALQRLKDLEEQVKVIPVLQVKISVLQEEKRQLVSQVKNLKGEDTETDASFRKRAHSTGSAEQLELQRYRLRKEAEGETTGDNPDILKTITTTGLKEFRQLTAEMQALEKKIKDARLETRHGVVVKASHIRGNRSVAVGDDLPVDKIGILHQSSVKLTKDVATEVKLDTRSAAVGVSESMLGASSAEMELESQQHTIQVLKDQVRRLEAELKDMALQKEMGLLRNELRNAAGARNHKSSTAQPLTFSAGSQTRAQTRSLGVGNHPNMQDASTGEQAEQKGWGISVGVSCKPDTRCVATGHDTPMNHWVVREKVKTSEKCVGDHVSTRCQGVCTETSTCEAGVLTEETMETLSQWARKVDQRTVGCGDCTVDVTVTPLKAQVSRGTVTDTVRGVDLGIMVTPCTASQRTNTAVDTVSRFTSTAMAFVTESSTNTSLNTTKEKHTNTMSNLTRSIAIGEGKVKDTEATVRMRSIGVGTSVPGDMVNFPCVSPVAKVTTRDTGVGLANVHENFLVGLRTRNIACGPSRLPDPTKTRSIGIGVGDGRLRDASGHWQMLTQTTQTHTQPQPSAALEPGLDHYIERMQRLLKEQQSLLTESHSELGEVMAQPQAHFTSISTQLASTLSCLDSVVRHAGPDEPQPQHKGSGASPSSETAEKSPGRKKSPKGEKKSSDLLGPPSDALSLKPIIKRKDGHQCCEDSRKYLKLNPVGLEGMVMSEDSNSEGSDSDGAVDTATSERRESSGRPVAEQRRNRGQLDKRDRYELSEKTMSACHTLKTHLCDGQTLSSRELRSCLNTLQQEWFRVSSQKAAQAGAVGDFLCAAHHISPMVQNHVANMADGNGNTALHYSVSHSNFNVVKKLLDADVCNVDQQNKAGYTSIMLAALAAVETKADMGVVEELFRKGDVNAKASQAGQTALMLAVSHGRMDMVRALLISGSEVNIQDDEGSTALMCASEHGHADIVKLLLAQPGCDATLSDNDESTALSIALEAGHKDIAMLLYAHINFSKGQTPGTPRLGNRLAQIQ</sequence>
<evidence type="ECO:0000313" key="9">
    <source>
        <dbReference type="Proteomes" id="UP000823561"/>
    </source>
</evidence>
<evidence type="ECO:0000256" key="1">
    <source>
        <dbReference type="ARBA" id="ARBA00022553"/>
    </source>
</evidence>
<feature type="compositionally biased region" description="Polar residues" evidence="7">
    <location>
        <begin position="542"/>
        <end position="552"/>
    </location>
</feature>
<feature type="compositionally biased region" description="Low complexity" evidence="7">
    <location>
        <begin position="84"/>
        <end position="93"/>
    </location>
</feature>
<dbReference type="EMBL" id="JADWDJ010000012">
    <property type="protein sequence ID" value="KAG5272220.1"/>
    <property type="molecule type" value="Genomic_DNA"/>
</dbReference>
<dbReference type="Pfam" id="PF12075">
    <property type="entry name" value="KN_motif"/>
    <property type="match status" value="1"/>
</dbReference>
<evidence type="ECO:0000256" key="7">
    <source>
        <dbReference type="SAM" id="MobiDB-lite"/>
    </source>
</evidence>
<dbReference type="InterPro" id="IPR002110">
    <property type="entry name" value="Ankyrin_rpt"/>
</dbReference>
<dbReference type="SUPFAM" id="SSF48403">
    <property type="entry name" value="Ankyrin repeat"/>
    <property type="match status" value="1"/>
</dbReference>
<dbReference type="InterPro" id="IPR021939">
    <property type="entry name" value="KN_motif"/>
</dbReference>
<dbReference type="Gene3D" id="1.25.40.20">
    <property type="entry name" value="Ankyrin repeat-containing domain"/>
    <property type="match status" value="1"/>
</dbReference>